<evidence type="ECO:0000313" key="9">
    <source>
        <dbReference type="EMBL" id="SDF69509.1"/>
    </source>
</evidence>
<protein>
    <submittedName>
        <fullName evidence="9">Phosphoribosylformylglycinamidine synthase</fullName>
    </submittedName>
</protein>
<dbReference type="CDD" id="cd02204">
    <property type="entry name" value="PurL_repeat2"/>
    <property type="match status" value="1"/>
</dbReference>
<dbReference type="Pfam" id="PF13507">
    <property type="entry name" value="GATase_5"/>
    <property type="match status" value="1"/>
</dbReference>
<dbReference type="InterPro" id="IPR029062">
    <property type="entry name" value="Class_I_gatase-like"/>
</dbReference>
<keyword evidence="4" id="KW-0658">Purine biosynthesis</keyword>
<dbReference type="PROSITE" id="PS51273">
    <property type="entry name" value="GATASE_TYPE_1"/>
    <property type="match status" value="1"/>
</dbReference>
<evidence type="ECO:0000256" key="5">
    <source>
        <dbReference type="ARBA" id="ARBA00022840"/>
    </source>
</evidence>
<gene>
    <name evidence="9" type="ORF">SAMN05660235_02420</name>
</gene>
<dbReference type="FunFam" id="3.30.1330.10:FF:000013">
    <property type="entry name" value="Phosphoribosylformylglycinamidine synthase"/>
    <property type="match status" value="1"/>
</dbReference>
<dbReference type="GO" id="GO:0006164">
    <property type="term" value="P:purine nucleotide biosynthetic process"/>
    <property type="evidence" value="ECO:0007669"/>
    <property type="project" value="UniProtKB-KW"/>
</dbReference>
<keyword evidence="6" id="KW-0460">Magnesium</keyword>
<keyword evidence="10" id="KW-1185">Reference proteome</keyword>
<dbReference type="InterPro" id="IPR010918">
    <property type="entry name" value="PurM-like_C_dom"/>
</dbReference>
<feature type="domain" description="PurM-like C-terminal" evidence="7">
    <location>
        <begin position="442"/>
        <end position="594"/>
    </location>
</feature>
<dbReference type="RefSeq" id="WP_093691224.1">
    <property type="nucleotide sequence ID" value="NZ_FNBU01000022.1"/>
</dbReference>
<dbReference type="Gene3D" id="3.40.50.880">
    <property type="match status" value="1"/>
</dbReference>
<keyword evidence="2" id="KW-0479">Metal-binding</keyword>
<keyword evidence="1" id="KW-0436">Ligase</keyword>
<dbReference type="OrthoDB" id="9804441at2"/>
<dbReference type="SUPFAM" id="SSF52317">
    <property type="entry name" value="Class I glutamine amidotransferase-like"/>
    <property type="match status" value="1"/>
</dbReference>
<dbReference type="CDD" id="cd02203">
    <property type="entry name" value="PurL_repeat1"/>
    <property type="match status" value="1"/>
</dbReference>
<dbReference type="STRING" id="1123285.SAMN05660235_02420"/>
<dbReference type="InterPro" id="IPR036676">
    <property type="entry name" value="PurM-like_C_sf"/>
</dbReference>
<organism evidence="9 10">
    <name type="scientific">Sporolituus thermophilus DSM 23256</name>
    <dbReference type="NCBI Taxonomy" id="1123285"/>
    <lineage>
        <taxon>Bacteria</taxon>
        <taxon>Bacillati</taxon>
        <taxon>Bacillota</taxon>
        <taxon>Negativicutes</taxon>
        <taxon>Selenomonadales</taxon>
        <taxon>Sporomusaceae</taxon>
        <taxon>Sporolituus</taxon>
    </lineage>
</organism>
<dbReference type="Gene3D" id="3.90.650.10">
    <property type="entry name" value="PurM-like C-terminal domain"/>
    <property type="match status" value="2"/>
</dbReference>
<keyword evidence="3" id="KW-0547">Nucleotide-binding</keyword>
<proteinExistence type="predicted"/>
<dbReference type="SMART" id="SM01211">
    <property type="entry name" value="GATase_5"/>
    <property type="match status" value="1"/>
</dbReference>
<dbReference type="Pfam" id="PF02769">
    <property type="entry name" value="AIRS_C"/>
    <property type="match status" value="1"/>
</dbReference>
<evidence type="ECO:0000256" key="6">
    <source>
        <dbReference type="ARBA" id="ARBA00022842"/>
    </source>
</evidence>
<dbReference type="PANTHER" id="PTHR10099">
    <property type="entry name" value="PHOSPHORIBOSYLFORMYLGLYCINAMIDINE SYNTHASE"/>
    <property type="match status" value="1"/>
</dbReference>
<keyword evidence="5" id="KW-0067">ATP-binding</keyword>
<dbReference type="InterPro" id="IPR010141">
    <property type="entry name" value="FGAM_synthase"/>
</dbReference>
<dbReference type="CDD" id="cd01740">
    <property type="entry name" value="GATase1_FGAR_AT"/>
    <property type="match status" value="1"/>
</dbReference>
<dbReference type="GO" id="GO:0005737">
    <property type="term" value="C:cytoplasm"/>
    <property type="evidence" value="ECO:0007669"/>
    <property type="project" value="TreeGrafter"/>
</dbReference>
<dbReference type="Pfam" id="PF18072">
    <property type="entry name" value="FGAR-AT_linker"/>
    <property type="match status" value="1"/>
</dbReference>
<dbReference type="Proteomes" id="UP000243333">
    <property type="component" value="Unassembled WGS sequence"/>
</dbReference>
<dbReference type="PANTHER" id="PTHR10099:SF1">
    <property type="entry name" value="PHOSPHORIBOSYLFORMYLGLYCINAMIDINE SYNTHASE"/>
    <property type="match status" value="1"/>
</dbReference>
<evidence type="ECO:0000256" key="2">
    <source>
        <dbReference type="ARBA" id="ARBA00022723"/>
    </source>
</evidence>
<dbReference type="SUPFAM" id="SSF56042">
    <property type="entry name" value="PurM C-terminal domain-like"/>
    <property type="match status" value="2"/>
</dbReference>
<evidence type="ECO:0000256" key="4">
    <source>
        <dbReference type="ARBA" id="ARBA00022755"/>
    </source>
</evidence>
<sequence>MAQPVRRIYVEKKAGFAVEAQNLYTDLKVNLGINGLTGVRIVNRYDMAGVSEAEYIQARTTIFAEPTVDEVYDEELPLAAGDRVFAIEYLPGQYDQRADSAAQCLQILTQRERPTVLSAKVIILQGELADDDFDRIKRYCINPIECREAALTKPDCLETSAPPPANVAVLAGFTTMAGAELAALHTELGLAMSLEDLSFCQAYFRDEERRDPTITEIRVIDTYWSDHCRHTTFLTKIEDVVIEEGRYSRPIADAFAAYRQSRAYVYGEAAKDMSLMDIATIGMKELKKRGLLADLDESDEINACSIVVNADVDGRTEEWLVMFKNETHNHPTEIEPFGGAATCLGGAIRDPLSGRAYVYQAMRVTGSGDPRAKIESTLPGKLPQRKITIGAAAGYSSYGNQVGLATGQVAELYDEGYIAKRMEIGAVIAAAPRQNVVRQRPQPGDVVLLVGGRTGRDGCGGATGSSKEHNLESLATCGAEVQKGNPPTERKIQRLFRNPAVSRLIKKCNDFGAGGVAVAIGELTDGVRVNLDAIPKKYEGLDGTELAISESQERMAVVVAGDHADIFIRYAAAENLEATVVAEVTAERRLRMFWRGQAIVDLSRDFLNTNGVKQHTRVVATAPPAEANWFERLPAGVRPALPDLRAAWLTNLQDLNICSQKGLVERFDSTIGAGTVLMPFGGKYQATPAEGMAAKLPVLDGETTTATLMTFGFQPQLATWSPFHGAVYAVVEAVAKSVAMGGDYRTIRLTLQEYFEKLGKDPHKWGKPFSALLGAFYAQKQLGIPAIGGKDSMSGTFMDLNVPPTLVAFAVNVTDAGRIVSPEFKEAGNLVVLIPAPRDDQELPRFEILSRNFAKVTELIRAGLVRAATAVRYGGLAAALSKMAFGNRIGFVAAAQLAPEAWFSADYGSFVLELDGKADLSKLEDVDYVILGHTTAAPVIRLGQTEISLAEAYTAWEQPLETVFPTKAAEPPTPRVIACERRSRKGSVRVAKPRVLIPVFPGTNCEYDSARAFTQAGGLVDMMVVRNLTPAQIEESIDELARRIGRAQIVMLPGGFSAGDEPDGSGKFIATLLRNPKVKDAVHDLLKRRDGLMLGICNGFQALIKLGLVPYGEIRDITPDSPTLTFNAIGRHVSCMVRTKVVSTLSPWFNNARLGDIHTVAVSHGEGRFVAPPAVLDELIANGQIATQYVDLDGKPSSDIRYNPNGSLEAVEGITSPDGRVLGKMAHSERIGRYVAINVPGDKDQGIFAAGVQYFL</sequence>
<accession>A0A1G7N827</accession>
<dbReference type="AlphaFoldDB" id="A0A1G7N827"/>
<dbReference type="InterPro" id="IPR041609">
    <property type="entry name" value="PurL_linker"/>
</dbReference>
<evidence type="ECO:0000259" key="8">
    <source>
        <dbReference type="Pfam" id="PF18072"/>
    </source>
</evidence>
<evidence type="ECO:0000259" key="7">
    <source>
        <dbReference type="Pfam" id="PF02769"/>
    </source>
</evidence>
<dbReference type="EMBL" id="FNBU01000022">
    <property type="protein sequence ID" value="SDF69509.1"/>
    <property type="molecule type" value="Genomic_DNA"/>
</dbReference>
<dbReference type="Gene3D" id="3.30.1330.10">
    <property type="entry name" value="PurM-like, N-terminal domain"/>
    <property type="match status" value="2"/>
</dbReference>
<dbReference type="InterPro" id="IPR036921">
    <property type="entry name" value="PurM-like_N_sf"/>
</dbReference>
<name>A0A1G7N827_9FIRM</name>
<evidence type="ECO:0000256" key="1">
    <source>
        <dbReference type="ARBA" id="ARBA00022598"/>
    </source>
</evidence>
<dbReference type="GO" id="GO:0004642">
    <property type="term" value="F:phosphoribosylformylglycinamidine synthase activity"/>
    <property type="evidence" value="ECO:0007669"/>
    <property type="project" value="TreeGrafter"/>
</dbReference>
<feature type="domain" description="Phosphoribosylformylglycinamidine synthase linker" evidence="8">
    <location>
        <begin position="182"/>
        <end position="230"/>
    </location>
</feature>
<dbReference type="SUPFAM" id="SSF55326">
    <property type="entry name" value="PurM N-terminal domain-like"/>
    <property type="match status" value="2"/>
</dbReference>
<evidence type="ECO:0000313" key="10">
    <source>
        <dbReference type="Proteomes" id="UP000243333"/>
    </source>
</evidence>
<reference evidence="10" key="1">
    <citation type="submission" date="2016-10" db="EMBL/GenBank/DDBJ databases">
        <authorList>
            <person name="Varghese N."/>
            <person name="Submissions S."/>
        </authorList>
    </citation>
    <scope>NUCLEOTIDE SEQUENCE [LARGE SCALE GENOMIC DNA]</scope>
    <source>
        <strain evidence="10">DSM 23256</strain>
    </source>
</reference>
<dbReference type="NCBIfam" id="TIGR01857">
    <property type="entry name" value="FGAM-synthase"/>
    <property type="match status" value="1"/>
</dbReference>
<evidence type="ECO:0000256" key="3">
    <source>
        <dbReference type="ARBA" id="ARBA00022741"/>
    </source>
</evidence>
<dbReference type="GO" id="GO:0046872">
    <property type="term" value="F:metal ion binding"/>
    <property type="evidence" value="ECO:0007669"/>
    <property type="project" value="UniProtKB-KW"/>
</dbReference>
<dbReference type="GO" id="GO:0005524">
    <property type="term" value="F:ATP binding"/>
    <property type="evidence" value="ECO:0007669"/>
    <property type="project" value="UniProtKB-KW"/>
</dbReference>